<proteinExistence type="predicted"/>
<dbReference type="AlphaFoldDB" id="A0A0B6YVN4"/>
<gene>
    <name evidence="1" type="primary">ORF36503</name>
</gene>
<feature type="non-terminal residue" evidence="1">
    <location>
        <position position="1"/>
    </location>
</feature>
<protein>
    <submittedName>
        <fullName evidence="1">Uncharacterized protein</fullName>
    </submittedName>
</protein>
<name>A0A0B6YVN4_9EUPU</name>
<accession>A0A0B6YVN4</accession>
<sequence length="62" mass="7081">HEKNFSPTTTTTTTARWSMSVSCGYPAMLITYVHHIVNDYVQISYTKWVNITGFMEAIHLSV</sequence>
<organism evidence="1">
    <name type="scientific">Arion vulgaris</name>
    <dbReference type="NCBI Taxonomy" id="1028688"/>
    <lineage>
        <taxon>Eukaryota</taxon>
        <taxon>Metazoa</taxon>
        <taxon>Spiralia</taxon>
        <taxon>Lophotrochozoa</taxon>
        <taxon>Mollusca</taxon>
        <taxon>Gastropoda</taxon>
        <taxon>Heterobranchia</taxon>
        <taxon>Euthyneura</taxon>
        <taxon>Panpulmonata</taxon>
        <taxon>Eupulmonata</taxon>
        <taxon>Stylommatophora</taxon>
        <taxon>Helicina</taxon>
        <taxon>Arionoidea</taxon>
        <taxon>Arionidae</taxon>
        <taxon>Arion</taxon>
    </lineage>
</organism>
<evidence type="ECO:0000313" key="1">
    <source>
        <dbReference type="EMBL" id="CEK59495.1"/>
    </source>
</evidence>
<reference evidence="1" key="1">
    <citation type="submission" date="2014-12" db="EMBL/GenBank/DDBJ databases">
        <title>Insight into the proteome of Arion vulgaris.</title>
        <authorList>
            <person name="Aradska J."/>
            <person name="Bulat T."/>
            <person name="Smidak R."/>
            <person name="Sarate P."/>
            <person name="Gangsoo J."/>
            <person name="Sialana F."/>
            <person name="Bilban M."/>
            <person name="Lubec G."/>
        </authorList>
    </citation>
    <scope>NUCLEOTIDE SEQUENCE</scope>
    <source>
        <tissue evidence="1">Skin</tissue>
    </source>
</reference>
<dbReference type="EMBL" id="HACG01012630">
    <property type="protein sequence ID" value="CEK59495.1"/>
    <property type="molecule type" value="Transcribed_RNA"/>
</dbReference>